<proteinExistence type="inferred from homology"/>
<feature type="compositionally biased region" description="Gly residues" evidence="3">
    <location>
        <begin position="384"/>
        <end position="402"/>
    </location>
</feature>
<keyword evidence="2" id="KW-0677">Repeat</keyword>
<sequence length="402" mass="43131">MRKTYLFVFLLMATTVAAVAQNNNVITLSENCLYLGRKSSLSPGSYRTAQLGIRDNRLSSFRIPRGMSLQVFENDRFGGRSETFTSDVSCLPAAWKNRVSSVKVWRGQGSGNPGDDSGNNLPPRGDRVIVYRDAKYSGMSRALADGNFGPSDLGFLSGQASSIYIPRGKTVKVYDRSNNARTFTSSVADLVPYGWNDKITTGNISGANGGLPPQGDRVIMYEDAKYTGASRELADGNFGPSNLGLLSGQASSIYIPRGKTVKVYDRSNNARTFTSSVPDLVPYGWNDKITTGNISGANGGQPPQGNRVIIYEDAGFSGASRELADGNFGPANLGVLTGHASSIYIPRGKTVKVYDRNNNVRTFTSSVEDLVPYGWNDKITTGNISGGGFQGGNSGGNRGRNR</sequence>
<dbReference type="Proteomes" id="UP001199816">
    <property type="component" value="Unassembled WGS sequence"/>
</dbReference>
<accession>A0ABS8PRT6</accession>
<dbReference type="EMBL" id="JAJNEC010000005">
    <property type="protein sequence ID" value="MCD2423514.1"/>
    <property type="molecule type" value="Genomic_DNA"/>
</dbReference>
<dbReference type="SUPFAM" id="SSF49695">
    <property type="entry name" value="gamma-Crystallin-like"/>
    <property type="match status" value="3"/>
</dbReference>
<name>A0ABS8PRT6_9BACT</name>
<dbReference type="InterPro" id="IPR001064">
    <property type="entry name" value="Beta/gamma_crystallin"/>
</dbReference>
<evidence type="ECO:0000313" key="7">
    <source>
        <dbReference type="Proteomes" id="UP001199816"/>
    </source>
</evidence>
<gene>
    <name evidence="6" type="ORF">LQ567_12125</name>
</gene>
<evidence type="ECO:0000256" key="3">
    <source>
        <dbReference type="SAM" id="MobiDB-lite"/>
    </source>
</evidence>
<comment type="similarity">
    <text evidence="1">Belongs to the beta/gamma-crystallin family.</text>
</comment>
<evidence type="ECO:0000313" key="6">
    <source>
        <dbReference type="EMBL" id="MCD2423514.1"/>
    </source>
</evidence>
<dbReference type="RefSeq" id="WP_231004776.1">
    <property type="nucleotide sequence ID" value="NZ_JAJNEC010000005.1"/>
</dbReference>
<dbReference type="InterPro" id="IPR011024">
    <property type="entry name" value="G_crystallin-like"/>
</dbReference>
<feature type="region of interest" description="Disordered" evidence="3">
    <location>
        <begin position="382"/>
        <end position="402"/>
    </location>
</feature>
<feature type="compositionally biased region" description="Low complexity" evidence="3">
    <location>
        <begin position="113"/>
        <end position="123"/>
    </location>
</feature>
<feature type="domain" description="Beta/gamma crystallin 'Greek key'" evidence="5">
    <location>
        <begin position="67"/>
        <end position="106"/>
    </location>
</feature>
<organism evidence="6 7">
    <name type="scientific">Niabella pedocola</name>
    <dbReference type="NCBI Taxonomy" id="1752077"/>
    <lineage>
        <taxon>Bacteria</taxon>
        <taxon>Pseudomonadati</taxon>
        <taxon>Bacteroidota</taxon>
        <taxon>Chitinophagia</taxon>
        <taxon>Chitinophagales</taxon>
        <taxon>Chitinophagaceae</taxon>
        <taxon>Niabella</taxon>
    </lineage>
</organism>
<comment type="caution">
    <text evidence="6">The sequence shown here is derived from an EMBL/GenBank/DDBJ whole genome shotgun (WGS) entry which is preliminary data.</text>
</comment>
<feature type="signal peptide" evidence="4">
    <location>
        <begin position="1"/>
        <end position="20"/>
    </location>
</feature>
<evidence type="ECO:0000259" key="5">
    <source>
        <dbReference type="PROSITE" id="PS50915"/>
    </source>
</evidence>
<dbReference type="PROSITE" id="PS50915">
    <property type="entry name" value="CRYSTALLIN_BETA_GAMMA"/>
    <property type="match status" value="1"/>
</dbReference>
<protein>
    <recommendedName>
        <fullName evidence="5">Beta/gamma crystallin 'Greek key' domain-containing protein</fullName>
    </recommendedName>
</protein>
<keyword evidence="7" id="KW-1185">Reference proteome</keyword>
<keyword evidence="4" id="KW-0732">Signal</keyword>
<evidence type="ECO:0000256" key="4">
    <source>
        <dbReference type="SAM" id="SignalP"/>
    </source>
</evidence>
<reference evidence="6 7" key="1">
    <citation type="submission" date="2021-11" db="EMBL/GenBank/DDBJ databases">
        <title>Genomic of Niabella pedocola.</title>
        <authorList>
            <person name="Wu T."/>
        </authorList>
    </citation>
    <scope>NUCLEOTIDE SEQUENCE [LARGE SCALE GENOMIC DNA]</scope>
    <source>
        <strain evidence="6 7">JCM 31011</strain>
    </source>
</reference>
<dbReference type="Gene3D" id="2.60.20.10">
    <property type="entry name" value="Crystallins"/>
    <property type="match status" value="4"/>
</dbReference>
<feature type="region of interest" description="Disordered" evidence="3">
    <location>
        <begin position="106"/>
        <end position="125"/>
    </location>
</feature>
<evidence type="ECO:0000256" key="2">
    <source>
        <dbReference type="ARBA" id="ARBA00022737"/>
    </source>
</evidence>
<feature type="chain" id="PRO_5047253078" description="Beta/gamma crystallin 'Greek key' domain-containing protein" evidence="4">
    <location>
        <begin position="21"/>
        <end position="402"/>
    </location>
</feature>
<evidence type="ECO:0000256" key="1">
    <source>
        <dbReference type="ARBA" id="ARBA00009646"/>
    </source>
</evidence>